<dbReference type="Proteomes" id="UP000601223">
    <property type="component" value="Unassembled WGS sequence"/>
</dbReference>
<evidence type="ECO:0000256" key="1">
    <source>
        <dbReference type="SAM" id="SignalP"/>
    </source>
</evidence>
<organism evidence="2 3">
    <name type="scientific">Catellatospora bangladeshensis</name>
    <dbReference type="NCBI Taxonomy" id="310355"/>
    <lineage>
        <taxon>Bacteria</taxon>
        <taxon>Bacillati</taxon>
        <taxon>Actinomycetota</taxon>
        <taxon>Actinomycetes</taxon>
        <taxon>Micromonosporales</taxon>
        <taxon>Micromonosporaceae</taxon>
        <taxon>Catellatospora</taxon>
    </lineage>
</organism>
<accession>A0A8J3JR94</accession>
<dbReference type="EMBL" id="BONF01000047">
    <property type="protein sequence ID" value="GIF85486.1"/>
    <property type="molecule type" value="Genomic_DNA"/>
</dbReference>
<dbReference type="PROSITE" id="PS51318">
    <property type="entry name" value="TAT"/>
    <property type="match status" value="1"/>
</dbReference>
<sequence>MRALRRLLLPLCTAVAVTLPAIPATAAPAPAAPASGVASALDTLARQVAGSLSDHAVRDRLGAALLTGPVDLSTLRAGAALTGRAQAADRAVRTAKGLPESTGSLVRARLAADGMRAALASGATPLVAAAPDDDEDAAVVAYAPDGRRVLLDARRAPAQPVIVIEVDVAKAMPAGLDVVRRELARKGVTGTATRAGGYWATKVNAVRLSDDEEPWIKGAAEIYSIVGGFGLDGKAKVDIVQMPYLDHDGTTYYPNQLLVHFSAYKYNLADVVMMEDDGDTNYQQLASAIATALLTIFDLGVYIPLVDPILSAIPTSWWTDDPDYVDSWYTLSTGSSGRLNGAAGNGWLEVGPYWVAEL</sequence>
<dbReference type="Pfam" id="PF11301">
    <property type="entry name" value="DUF3103"/>
    <property type="match status" value="1"/>
</dbReference>
<evidence type="ECO:0008006" key="4">
    <source>
        <dbReference type="Google" id="ProtNLM"/>
    </source>
</evidence>
<dbReference type="InterPro" id="IPR021452">
    <property type="entry name" value="DUF3103"/>
</dbReference>
<feature type="signal peptide" evidence="1">
    <location>
        <begin position="1"/>
        <end position="26"/>
    </location>
</feature>
<evidence type="ECO:0000313" key="3">
    <source>
        <dbReference type="Proteomes" id="UP000601223"/>
    </source>
</evidence>
<comment type="caution">
    <text evidence="2">The sequence shown here is derived from an EMBL/GenBank/DDBJ whole genome shotgun (WGS) entry which is preliminary data.</text>
</comment>
<keyword evidence="3" id="KW-1185">Reference proteome</keyword>
<protein>
    <recommendedName>
        <fullName evidence="4">DUF3103 family protein</fullName>
    </recommendedName>
</protein>
<keyword evidence="1" id="KW-0732">Signal</keyword>
<reference evidence="2 3" key="1">
    <citation type="submission" date="2021-01" db="EMBL/GenBank/DDBJ databases">
        <title>Whole genome shotgun sequence of Catellatospora bangladeshensis NBRC 107357.</title>
        <authorList>
            <person name="Komaki H."/>
            <person name="Tamura T."/>
        </authorList>
    </citation>
    <scope>NUCLEOTIDE SEQUENCE [LARGE SCALE GENOMIC DNA]</scope>
    <source>
        <strain evidence="2 3">NBRC 107357</strain>
    </source>
</reference>
<proteinExistence type="predicted"/>
<feature type="chain" id="PRO_5035184234" description="DUF3103 family protein" evidence="1">
    <location>
        <begin position="27"/>
        <end position="358"/>
    </location>
</feature>
<dbReference type="RefSeq" id="WP_239126222.1">
    <property type="nucleotide sequence ID" value="NZ_BONF01000047.1"/>
</dbReference>
<gene>
    <name evidence="2" type="ORF">Cba03nite_68350</name>
</gene>
<name>A0A8J3JR94_9ACTN</name>
<evidence type="ECO:0000313" key="2">
    <source>
        <dbReference type="EMBL" id="GIF85486.1"/>
    </source>
</evidence>
<dbReference type="InterPro" id="IPR006311">
    <property type="entry name" value="TAT_signal"/>
</dbReference>
<dbReference type="AlphaFoldDB" id="A0A8J3JR94"/>